<name>A0A3A3GD54_9BURK</name>
<proteinExistence type="predicted"/>
<keyword evidence="1" id="KW-0547">Nucleotide-binding</keyword>
<dbReference type="Pfam" id="PF23562">
    <property type="entry name" value="AMP-binding_C_3"/>
    <property type="match status" value="1"/>
</dbReference>
<dbReference type="GO" id="GO:0005524">
    <property type="term" value="F:ATP binding"/>
    <property type="evidence" value="ECO:0007669"/>
    <property type="project" value="UniProtKB-KW"/>
</dbReference>
<keyword evidence="2" id="KW-0067">ATP-binding</keyword>
<dbReference type="AlphaFoldDB" id="A0A3A3GD54"/>
<dbReference type="InterPro" id="IPR000873">
    <property type="entry name" value="AMP-dep_synth/lig_dom"/>
</dbReference>
<reference evidence="5" key="1">
    <citation type="submission" date="2018-09" db="EMBL/GenBank/DDBJ databases">
        <authorList>
            <person name="Zhu H."/>
        </authorList>
    </citation>
    <scope>NUCLEOTIDE SEQUENCE [LARGE SCALE GENOMIC DNA]</scope>
    <source>
        <strain evidence="5">K1R23-30</strain>
    </source>
</reference>
<evidence type="ECO:0000313" key="5">
    <source>
        <dbReference type="Proteomes" id="UP000265955"/>
    </source>
</evidence>
<comment type="caution">
    <text evidence="4">The sequence shown here is derived from an EMBL/GenBank/DDBJ whole genome shotgun (WGS) entry which is preliminary data.</text>
</comment>
<dbReference type="PANTHER" id="PTHR43272">
    <property type="entry name" value="LONG-CHAIN-FATTY-ACID--COA LIGASE"/>
    <property type="match status" value="1"/>
</dbReference>
<dbReference type="SUPFAM" id="SSF56801">
    <property type="entry name" value="Acetyl-CoA synthetase-like"/>
    <property type="match status" value="1"/>
</dbReference>
<dbReference type="Pfam" id="PF00501">
    <property type="entry name" value="AMP-binding"/>
    <property type="match status" value="1"/>
</dbReference>
<evidence type="ECO:0000313" key="4">
    <source>
        <dbReference type="EMBL" id="RJG00156.1"/>
    </source>
</evidence>
<protein>
    <submittedName>
        <fullName evidence="4">AMP-binding acetyl-CoA synthetase</fullName>
    </submittedName>
</protein>
<dbReference type="PROSITE" id="PS00455">
    <property type="entry name" value="AMP_BINDING"/>
    <property type="match status" value="1"/>
</dbReference>
<dbReference type="InterPro" id="IPR020845">
    <property type="entry name" value="AMP-binding_CS"/>
</dbReference>
<accession>A0A3A3GD54</accession>
<dbReference type="InterPro" id="IPR042099">
    <property type="entry name" value="ANL_N_sf"/>
</dbReference>
<evidence type="ECO:0000256" key="1">
    <source>
        <dbReference type="ARBA" id="ARBA00022741"/>
    </source>
</evidence>
<dbReference type="Proteomes" id="UP000265955">
    <property type="component" value="Unassembled WGS sequence"/>
</dbReference>
<dbReference type="GO" id="GO:0004467">
    <property type="term" value="F:long-chain fatty acid-CoA ligase activity"/>
    <property type="evidence" value="ECO:0007669"/>
    <property type="project" value="TreeGrafter"/>
</dbReference>
<dbReference type="EMBL" id="QYUO01000001">
    <property type="protein sequence ID" value="RJG00156.1"/>
    <property type="molecule type" value="Genomic_DNA"/>
</dbReference>
<sequence length="556" mass="61987">MQDLPLQRAFYWEKKRANSVYLSQPMGEGKIREWTWAQAMNEARRMAAWLKAQDWEQGARVAIMSKNTAWWIMADLAIWMAGYVSVPIYPNLQSDSVRQILEHSDSKLVFVGKLDDPQSMIEGIPRSVAQVGTPLCAIKTQESWESIVATTQPLQGKHTPASDALATVIYTSGTTGFPKGAMHDFAAFAHTSKALHQLLRGTQADRFFSYLPLAHVAERCLVEGFSLYTGAPVFFAESLDTFVQDLQRARPTLFFSVPRLWMKFQQGVMAKMPSRKLNLLLSLPVLGRVVRKKVLHGLGLDSVRFAGTGAAALPPSVVAWYRHLGLELLEGYGMTEQFAFATISVPGRMRVGFVGESIACCDVKLSDQGEVLTRGPAHMKGYFLNPEQTRDAYTQDGWLKTGDCGELDDQGRLRIVGRMKEQFKTSKGKYVAPAPIESKLAALAGIEACLVTGGAESHQPFAIVMLPEGRWSAMRNPGARSEFTSQVSAHVERINAELDQHEHLSFVAIVPEQWTVEAGLVTPTLKLKRNALEAHYRKHYDQWFKRGSPVVWHDHA</sequence>
<dbReference type="OrthoDB" id="9766486at2"/>
<dbReference type="GO" id="GO:0016020">
    <property type="term" value="C:membrane"/>
    <property type="evidence" value="ECO:0007669"/>
    <property type="project" value="TreeGrafter"/>
</dbReference>
<evidence type="ECO:0000256" key="2">
    <source>
        <dbReference type="ARBA" id="ARBA00022840"/>
    </source>
</evidence>
<gene>
    <name evidence="4" type="ORF">D3871_15555</name>
</gene>
<feature type="domain" description="AMP-dependent synthetase/ligase" evidence="3">
    <location>
        <begin position="24"/>
        <end position="383"/>
    </location>
</feature>
<dbReference type="PANTHER" id="PTHR43272:SF33">
    <property type="entry name" value="AMP-BINDING DOMAIN-CONTAINING PROTEIN-RELATED"/>
    <property type="match status" value="1"/>
</dbReference>
<keyword evidence="5" id="KW-1185">Reference proteome</keyword>
<organism evidence="4 5">
    <name type="scientific">Noviherbaspirillum saxi</name>
    <dbReference type="NCBI Taxonomy" id="2320863"/>
    <lineage>
        <taxon>Bacteria</taxon>
        <taxon>Pseudomonadati</taxon>
        <taxon>Pseudomonadota</taxon>
        <taxon>Betaproteobacteria</taxon>
        <taxon>Burkholderiales</taxon>
        <taxon>Oxalobacteraceae</taxon>
        <taxon>Noviherbaspirillum</taxon>
    </lineage>
</organism>
<dbReference type="Gene3D" id="3.40.50.12780">
    <property type="entry name" value="N-terminal domain of ligase-like"/>
    <property type="match status" value="1"/>
</dbReference>
<evidence type="ECO:0000259" key="3">
    <source>
        <dbReference type="Pfam" id="PF00501"/>
    </source>
</evidence>